<reference evidence="8 9" key="1">
    <citation type="submission" date="2017-10" db="EMBL/GenBank/DDBJ databases">
        <title>Bacillus sp. nov., a halophilic bacterium isolated from a Keqin Lake.</title>
        <authorList>
            <person name="Wang H."/>
        </authorList>
    </citation>
    <scope>NUCLEOTIDE SEQUENCE [LARGE SCALE GENOMIC DNA]</scope>
    <source>
        <strain evidence="8 9">KCTC 13187</strain>
    </source>
</reference>
<comment type="subcellular location">
    <subcellularLocation>
        <location evidence="1">Cell envelope</location>
    </subcellularLocation>
</comment>
<keyword evidence="5" id="KW-0574">Periplasm</keyword>
<dbReference type="RefSeq" id="WP_110939129.1">
    <property type="nucleotide sequence ID" value="NZ_KZ614148.1"/>
</dbReference>
<dbReference type="PANTHER" id="PTHR43649">
    <property type="entry name" value="ARABINOSE-BINDING PROTEIN-RELATED"/>
    <property type="match status" value="1"/>
</dbReference>
<dbReference type="InterPro" id="IPR006059">
    <property type="entry name" value="SBP"/>
</dbReference>
<comment type="caution">
    <text evidence="8">The sequence shown here is derived from an EMBL/GenBank/DDBJ whole genome shotgun (WGS) entry which is preliminary data.</text>
</comment>
<dbReference type="CDD" id="cd14748">
    <property type="entry name" value="PBP2_UgpB"/>
    <property type="match status" value="1"/>
</dbReference>
<dbReference type="OrthoDB" id="9795467at2"/>
<comment type="similarity">
    <text evidence="2">Belongs to the bacterial solute-binding protein 1 family.</text>
</comment>
<dbReference type="Pfam" id="PF13416">
    <property type="entry name" value="SBP_bac_8"/>
    <property type="match status" value="1"/>
</dbReference>
<dbReference type="SUPFAM" id="SSF53850">
    <property type="entry name" value="Periplasmic binding protein-like II"/>
    <property type="match status" value="1"/>
</dbReference>
<evidence type="ECO:0000256" key="1">
    <source>
        <dbReference type="ARBA" id="ARBA00004196"/>
    </source>
</evidence>
<dbReference type="PANTHER" id="PTHR43649:SF31">
    <property type="entry name" value="SN-GLYCEROL-3-PHOSPHATE-BINDING PERIPLASMIC PROTEIN UGPB"/>
    <property type="match status" value="1"/>
</dbReference>
<dbReference type="InterPro" id="IPR006061">
    <property type="entry name" value="SBP_1_CS"/>
</dbReference>
<feature type="chain" id="PRO_5039450053" evidence="7">
    <location>
        <begin position="23"/>
        <end position="485"/>
    </location>
</feature>
<evidence type="ECO:0000256" key="6">
    <source>
        <dbReference type="SAM" id="MobiDB-lite"/>
    </source>
</evidence>
<evidence type="ECO:0000256" key="3">
    <source>
        <dbReference type="ARBA" id="ARBA00022448"/>
    </source>
</evidence>
<dbReference type="PROSITE" id="PS51257">
    <property type="entry name" value="PROKAR_LIPOPROTEIN"/>
    <property type="match status" value="1"/>
</dbReference>
<dbReference type="GO" id="GO:0030313">
    <property type="term" value="C:cell envelope"/>
    <property type="evidence" value="ECO:0007669"/>
    <property type="project" value="UniProtKB-SubCell"/>
</dbReference>
<feature type="compositionally biased region" description="Polar residues" evidence="6">
    <location>
        <begin position="65"/>
        <end position="74"/>
    </location>
</feature>
<sequence length="485" mass="53243">MKKMIYTIILLVLMVGMLVACGNEEEAASETPGTSGEENTDNNSEENTANNAENNTDSNEKNANESEASGSEPQTIEFWHGMGGGLGETLDELVEQYNASQDDVEIVAEFQGSYEELLTKFRSVGGTTDAPALVQVFEVGTKYMIESGYTTPVQEWIDKDGYDVSQLEENILSYYTVDGDLHSMPFNSSTPALFYNKDAFEEAGLDPENPPRTFSEIEEAAELLTVSEGGETSQYGFSMLGHGWFFEQMISTQGQDFVNEANGRDGNATEAEFGGEEGLKVFEWINSMHKAGSYEYYGQNWDDIRAAFQAGQVAMYMDSSAGTKDTIANAPFDVGVAFVPHADDIDPQGVIIGGASIWMANGITEEEQAAAWEFMKHLQTAEVQADWHVNTGYFAINPAAYDEAIVTEEHEEFPELRVPIEQLQETVPSSATQGALIAVFPEARQQVVSAFEAMYQGMSPEEALNQAIEATNHAIETYNRTATEE</sequence>
<dbReference type="InterPro" id="IPR050490">
    <property type="entry name" value="Bact_solute-bd_prot1"/>
</dbReference>
<dbReference type="Gene3D" id="3.40.190.10">
    <property type="entry name" value="Periplasmic binding protein-like II"/>
    <property type="match status" value="2"/>
</dbReference>
<dbReference type="GO" id="GO:0055085">
    <property type="term" value="P:transmembrane transport"/>
    <property type="evidence" value="ECO:0007669"/>
    <property type="project" value="InterPro"/>
</dbReference>
<keyword evidence="4 7" id="KW-0732">Signal</keyword>
<dbReference type="AlphaFoldDB" id="A0A3A9K0U2"/>
<evidence type="ECO:0000256" key="7">
    <source>
        <dbReference type="SAM" id="SignalP"/>
    </source>
</evidence>
<feature type="region of interest" description="Disordered" evidence="6">
    <location>
        <begin position="26"/>
        <end position="82"/>
    </location>
</feature>
<dbReference type="PROSITE" id="PS01037">
    <property type="entry name" value="SBP_BACTERIAL_1"/>
    <property type="match status" value="1"/>
</dbReference>
<proteinExistence type="inferred from homology"/>
<name>A0A3A9K0U2_9BACI</name>
<protein>
    <submittedName>
        <fullName evidence="8">ABC transporter substrate-binding protein</fullName>
    </submittedName>
</protein>
<evidence type="ECO:0000256" key="2">
    <source>
        <dbReference type="ARBA" id="ARBA00008520"/>
    </source>
</evidence>
<evidence type="ECO:0000256" key="5">
    <source>
        <dbReference type="ARBA" id="ARBA00022764"/>
    </source>
</evidence>
<evidence type="ECO:0000313" key="9">
    <source>
        <dbReference type="Proteomes" id="UP000281498"/>
    </source>
</evidence>
<dbReference type="Proteomes" id="UP000281498">
    <property type="component" value="Unassembled WGS sequence"/>
</dbReference>
<accession>A0A3A9K0U2</accession>
<gene>
    <name evidence="8" type="ORF">CR203_15770</name>
</gene>
<organism evidence="8 9">
    <name type="scientific">Salipaludibacillus neizhouensis</name>
    <dbReference type="NCBI Taxonomy" id="885475"/>
    <lineage>
        <taxon>Bacteria</taxon>
        <taxon>Bacillati</taxon>
        <taxon>Bacillota</taxon>
        <taxon>Bacilli</taxon>
        <taxon>Bacillales</taxon>
        <taxon>Bacillaceae</taxon>
    </lineage>
</organism>
<keyword evidence="9" id="KW-1185">Reference proteome</keyword>
<evidence type="ECO:0000256" key="4">
    <source>
        <dbReference type="ARBA" id="ARBA00022729"/>
    </source>
</evidence>
<evidence type="ECO:0000313" key="8">
    <source>
        <dbReference type="EMBL" id="RKL66347.1"/>
    </source>
</evidence>
<dbReference type="EMBL" id="PDOE01000007">
    <property type="protein sequence ID" value="RKL66347.1"/>
    <property type="molecule type" value="Genomic_DNA"/>
</dbReference>
<keyword evidence="3" id="KW-0813">Transport</keyword>
<feature type="signal peptide" evidence="7">
    <location>
        <begin position="1"/>
        <end position="22"/>
    </location>
</feature>
<feature type="compositionally biased region" description="Low complexity" evidence="6">
    <location>
        <begin position="45"/>
        <end position="57"/>
    </location>
</feature>